<dbReference type="HOGENOM" id="CLU_2301063_0_0_11"/>
<keyword evidence="2" id="KW-0472">Membrane</keyword>
<feature type="transmembrane region" description="Helical" evidence="2">
    <location>
        <begin position="12"/>
        <end position="28"/>
    </location>
</feature>
<gene>
    <name evidence="3" type="ORF">A605_03180</name>
</gene>
<dbReference type="EMBL" id="CP003697">
    <property type="protein sequence ID" value="AGF71649.1"/>
    <property type="molecule type" value="Genomic_DNA"/>
</dbReference>
<reference evidence="3 4" key="1">
    <citation type="journal article" date="2012" name="Stand. Genomic Sci.">
        <title>Genome sequence of the halotolerant bacterium Corynebacterium halotolerans type strain YIM 70093(T) (= DSM 44683(T)).</title>
        <authorList>
            <person name="Ruckert C."/>
            <person name="Albersmeier A."/>
            <person name="Al-Dilaimi A."/>
            <person name="Niehaus K."/>
            <person name="Szczepanowski R."/>
            <person name="Kalinowski J."/>
        </authorList>
    </citation>
    <scope>NUCLEOTIDE SEQUENCE [LARGE SCALE GENOMIC DNA]</scope>
    <source>
        <strain evidence="3">YIM 70093</strain>
    </source>
</reference>
<keyword evidence="2" id="KW-1133">Transmembrane helix</keyword>
<feature type="region of interest" description="Disordered" evidence="1">
    <location>
        <begin position="67"/>
        <end position="100"/>
    </location>
</feature>
<accession>M1MVA1</accession>
<evidence type="ECO:0000256" key="2">
    <source>
        <dbReference type="SAM" id="Phobius"/>
    </source>
</evidence>
<evidence type="ECO:0000256" key="1">
    <source>
        <dbReference type="SAM" id="MobiDB-lite"/>
    </source>
</evidence>
<dbReference type="RefSeq" id="WP_015400069.1">
    <property type="nucleotide sequence ID" value="NC_020302.1"/>
</dbReference>
<feature type="transmembrane region" description="Helical" evidence="2">
    <location>
        <begin position="40"/>
        <end position="63"/>
    </location>
</feature>
<organism evidence="3 4">
    <name type="scientific">Corynebacterium halotolerans YIM 70093 = DSM 44683</name>
    <dbReference type="NCBI Taxonomy" id="1121362"/>
    <lineage>
        <taxon>Bacteria</taxon>
        <taxon>Bacillati</taxon>
        <taxon>Actinomycetota</taxon>
        <taxon>Actinomycetes</taxon>
        <taxon>Mycobacteriales</taxon>
        <taxon>Corynebacteriaceae</taxon>
        <taxon>Corynebacterium</taxon>
    </lineage>
</organism>
<evidence type="ECO:0000313" key="4">
    <source>
        <dbReference type="Proteomes" id="UP000011723"/>
    </source>
</evidence>
<dbReference type="PATRIC" id="fig|1121362.3.peg.638"/>
<evidence type="ECO:0000313" key="3">
    <source>
        <dbReference type="EMBL" id="AGF71649.1"/>
    </source>
</evidence>
<protein>
    <submittedName>
        <fullName evidence="3">Uncharacterized protein</fullName>
    </submittedName>
</protein>
<proteinExistence type="predicted"/>
<sequence>MSRLIFRLTAEGVLGGVFLLFGIWYVGYRDTAPFSDTVPAYVGWILIVIAALLFGHVAIAAALGKLRTPPDAGVGFRVPGTPPRGEGGDDPRNTRPAGDT</sequence>
<dbReference type="Proteomes" id="UP000011723">
    <property type="component" value="Chromosome"/>
</dbReference>
<name>M1MVA1_9CORY</name>
<keyword evidence="4" id="KW-1185">Reference proteome</keyword>
<dbReference type="AlphaFoldDB" id="M1MVA1"/>
<keyword evidence="2" id="KW-0812">Transmembrane</keyword>
<dbReference type="KEGG" id="chn:A605_03180"/>